<reference evidence="3" key="2">
    <citation type="submission" date="2020-09" db="EMBL/GenBank/DDBJ databases">
        <authorList>
            <person name="Sun Q."/>
            <person name="Zhou Y."/>
        </authorList>
    </citation>
    <scope>NUCLEOTIDE SEQUENCE</scope>
    <source>
        <strain evidence="3">CGMCC 1.12698</strain>
    </source>
</reference>
<dbReference type="RefSeq" id="WP_188389426.1">
    <property type="nucleotide sequence ID" value="NZ_BMFK01000003.1"/>
</dbReference>
<keyword evidence="4" id="KW-1185">Reference proteome</keyword>
<evidence type="ECO:0000313" key="3">
    <source>
        <dbReference type="EMBL" id="GGE79416.1"/>
    </source>
</evidence>
<dbReference type="AlphaFoldDB" id="A0A917ERD1"/>
<sequence>MMRLDTIVKGCALDSVARQLLEHWEHDEGTLGFWRASSNFVYVFEWNQERYWLRFSFEEENTYEQLAGELDFMQYVKKNEYPAVSPILSRNGRLIEEVRTEDGMYFGVVFSEAEGNQLEELTEEQSEAWGQSLATLHTLAESYEPIGATRKSWRDGIQFIETVLQRHPEEYEAREELTKVTKLLEALPTSPATYGLIHYDFQQDNVFYEEEKKSLHVIDFDDAMYSWYGMDIVTALLDVEEDSVHRELFLKGYQSVRALDEETIRLFPMFLRFANLYSFARVLWSIEEQRIEHPPEWYVNLRLRFLEYMEEDREGFRES</sequence>
<dbReference type="EMBL" id="BMFK01000003">
    <property type="protein sequence ID" value="GGE79416.1"/>
    <property type="molecule type" value="Genomic_DNA"/>
</dbReference>
<dbReference type="SUPFAM" id="SSF56112">
    <property type="entry name" value="Protein kinase-like (PK-like)"/>
    <property type="match status" value="1"/>
</dbReference>
<evidence type="ECO:0000313" key="4">
    <source>
        <dbReference type="Proteomes" id="UP000605259"/>
    </source>
</evidence>
<dbReference type="Proteomes" id="UP000605259">
    <property type="component" value="Unassembled WGS sequence"/>
</dbReference>
<dbReference type="Pfam" id="PF01636">
    <property type="entry name" value="APH"/>
    <property type="match status" value="1"/>
</dbReference>
<reference evidence="3" key="1">
    <citation type="journal article" date="2014" name="Int. J. Syst. Evol. Microbiol.">
        <title>Complete genome sequence of Corynebacterium casei LMG S-19264T (=DSM 44701T), isolated from a smear-ripened cheese.</title>
        <authorList>
            <consortium name="US DOE Joint Genome Institute (JGI-PGF)"/>
            <person name="Walter F."/>
            <person name="Albersmeier A."/>
            <person name="Kalinowski J."/>
            <person name="Ruckert C."/>
        </authorList>
    </citation>
    <scope>NUCLEOTIDE SEQUENCE</scope>
    <source>
        <strain evidence="3">CGMCC 1.12698</strain>
    </source>
</reference>
<dbReference type="InterPro" id="IPR011009">
    <property type="entry name" value="Kinase-like_dom_sf"/>
</dbReference>
<dbReference type="InterPro" id="IPR002575">
    <property type="entry name" value="Aminoglycoside_PTrfase"/>
</dbReference>
<proteinExistence type="inferred from homology"/>
<feature type="domain" description="Aminoglycoside phosphotransferase" evidence="2">
    <location>
        <begin position="37"/>
        <end position="254"/>
    </location>
</feature>
<organism evidence="3 4">
    <name type="scientific">Priestia taiwanensis</name>
    <dbReference type="NCBI Taxonomy" id="1347902"/>
    <lineage>
        <taxon>Bacteria</taxon>
        <taxon>Bacillati</taxon>
        <taxon>Bacillota</taxon>
        <taxon>Bacilli</taxon>
        <taxon>Bacillales</taxon>
        <taxon>Bacillaceae</taxon>
        <taxon>Priestia</taxon>
    </lineage>
</organism>
<dbReference type="Gene3D" id="3.90.1200.10">
    <property type="match status" value="1"/>
</dbReference>
<dbReference type="Gene3D" id="3.30.200.20">
    <property type="entry name" value="Phosphorylase Kinase, domain 1"/>
    <property type="match status" value="1"/>
</dbReference>
<evidence type="ECO:0000256" key="1">
    <source>
        <dbReference type="ARBA" id="ARBA00038240"/>
    </source>
</evidence>
<comment type="caution">
    <text evidence="3">The sequence shown here is derived from an EMBL/GenBank/DDBJ whole genome shotgun (WGS) entry which is preliminary data.</text>
</comment>
<evidence type="ECO:0000259" key="2">
    <source>
        <dbReference type="Pfam" id="PF01636"/>
    </source>
</evidence>
<accession>A0A917ERD1</accession>
<dbReference type="PANTHER" id="PTHR21064">
    <property type="entry name" value="AMINOGLYCOSIDE PHOSPHOTRANSFERASE DOMAIN-CONTAINING PROTEIN-RELATED"/>
    <property type="match status" value="1"/>
</dbReference>
<protein>
    <recommendedName>
        <fullName evidence="2">Aminoglycoside phosphotransferase domain-containing protein</fullName>
    </recommendedName>
</protein>
<dbReference type="PANTHER" id="PTHR21064:SF6">
    <property type="entry name" value="AMINOGLYCOSIDE PHOSPHOTRANSFERASE DOMAIN-CONTAINING PROTEIN"/>
    <property type="match status" value="1"/>
</dbReference>
<dbReference type="GO" id="GO:0019202">
    <property type="term" value="F:amino acid kinase activity"/>
    <property type="evidence" value="ECO:0007669"/>
    <property type="project" value="TreeGrafter"/>
</dbReference>
<dbReference type="InterPro" id="IPR050249">
    <property type="entry name" value="Pseudomonas-type_ThrB"/>
</dbReference>
<comment type="similarity">
    <text evidence="1">Belongs to the pseudomonas-type ThrB family.</text>
</comment>
<name>A0A917ERD1_9BACI</name>
<gene>
    <name evidence="3" type="ORF">GCM10007140_31260</name>
</gene>